<proteinExistence type="inferred from homology"/>
<evidence type="ECO:0000259" key="7">
    <source>
        <dbReference type="Pfam" id="PF07522"/>
    </source>
</evidence>
<evidence type="ECO:0000259" key="8">
    <source>
        <dbReference type="Pfam" id="PF12706"/>
    </source>
</evidence>
<comment type="caution">
    <text evidence="9">The sequence shown here is derived from an EMBL/GenBank/DDBJ whole genome shotgun (WGS) entry which is preliminary data.</text>
</comment>
<comment type="subcellular location">
    <subcellularLocation>
        <location evidence="1">Nucleus</location>
    </subcellularLocation>
</comment>
<dbReference type="Pfam" id="PF12706">
    <property type="entry name" value="Lactamase_B_2"/>
    <property type="match status" value="1"/>
</dbReference>
<evidence type="ECO:0000313" key="9">
    <source>
        <dbReference type="EMBL" id="OCB88614.1"/>
    </source>
</evidence>
<feature type="domain" description="DNA repair metallo-beta-lactamase" evidence="7">
    <location>
        <begin position="568"/>
        <end position="694"/>
    </location>
</feature>
<sequence length="733" mass="81897">MSRKRREPPQTSTLLNFFAAGSSGALGASRNKRKLESQEGRRESNRKSPHAVQEIKNESIDREWRAGDIDIIVIESDDEKEQISDVSSDVEVIQDYAPVHREPGSGECLLIDKENPSKRSANTLQALPCPSDKELEGLEWDDSAPDEWELALTDEELSVLANDLPEESHEDLNVGAEDPDEQPDENIDSCPMCTMTFLDLDPFEIQMHVNKCLDEPSSSTRCFAIRKPLRPLSSFPISVGSSVTAVSNAKHELKPKASSAFSVLMSGNSLRERAAWEEARKAEDRNFRPTKNERRKAPFYKVLTGMPIAIDAFRYGSIPDVEAYFLTHAHSDHYTNLSSNWKNGPIYCSETTANLIVHMLSVDRKWLHPLPMNTPVEIPKTGGVKVTLIDANHCPGSCLFLFEGPQTINAGDSNYRSPFVGTSRIFRFLHCGDFRACPQQVLHPAIKGKRLDTVYLDTTYLNPKYCFPPQPLVTTAVAELARRIVSGEPLSVDNEKDGSANKGSIEGWMKSDEGKGKQKDQGKGDVLVVVGTYSIGKERVVKAIARILGTRVYCDARKKAILHCQDDPELHALLTDKPLEAGVHVVPLGQVASDRFKDYIDRWKGRWTRAVAFRPTGWTYSPPAGSDPMPSVQRIVSAAQSRSFAYHHLKPARNSTPQLMQYGVPYSEHSSFSELACFALSIDCGRIVATVNVGSATSRAKMSKWVERWEAERKRRREAGLPAIVEYRHLDYW</sequence>
<reference evidence="9" key="1">
    <citation type="submission" date="2016-06" db="EMBL/GenBank/DDBJ databases">
        <title>Draft Genome sequence of the fungus Inonotus baumii.</title>
        <authorList>
            <person name="Zhu H."/>
            <person name="Lin W."/>
        </authorList>
    </citation>
    <scope>NUCLEOTIDE SEQUENCE</scope>
    <source>
        <strain evidence="9">821</strain>
    </source>
</reference>
<feature type="region of interest" description="Disordered" evidence="6">
    <location>
        <begin position="1"/>
        <end position="59"/>
    </location>
</feature>
<keyword evidence="3" id="KW-0227">DNA damage</keyword>
<dbReference type="Gene3D" id="3.40.50.12650">
    <property type="match status" value="1"/>
</dbReference>
<keyword evidence="5" id="KW-0539">Nucleus</keyword>
<comment type="similarity">
    <text evidence="2">Belongs to the DNA repair metallo-beta-lactamase (DRMBL) family.</text>
</comment>
<dbReference type="GO" id="GO:0006303">
    <property type="term" value="P:double-strand break repair via nonhomologous end joining"/>
    <property type="evidence" value="ECO:0007669"/>
    <property type="project" value="TreeGrafter"/>
</dbReference>
<feature type="compositionally biased region" description="Basic and acidic residues" evidence="6">
    <location>
        <begin position="34"/>
        <end position="46"/>
    </location>
</feature>
<dbReference type="InterPro" id="IPR036866">
    <property type="entry name" value="RibonucZ/Hydroxyglut_hydro"/>
</dbReference>
<keyword evidence="10" id="KW-1185">Reference proteome</keyword>
<dbReference type="InterPro" id="IPR001279">
    <property type="entry name" value="Metallo-B-lactamas"/>
</dbReference>
<organism evidence="9 10">
    <name type="scientific">Sanghuangporus baumii</name>
    <name type="common">Phellinus baumii</name>
    <dbReference type="NCBI Taxonomy" id="108892"/>
    <lineage>
        <taxon>Eukaryota</taxon>
        <taxon>Fungi</taxon>
        <taxon>Dikarya</taxon>
        <taxon>Basidiomycota</taxon>
        <taxon>Agaricomycotina</taxon>
        <taxon>Agaricomycetes</taxon>
        <taxon>Hymenochaetales</taxon>
        <taxon>Hymenochaetaceae</taxon>
        <taxon>Sanghuangporus</taxon>
    </lineage>
</organism>
<dbReference type="GO" id="GO:0036297">
    <property type="term" value="P:interstrand cross-link repair"/>
    <property type="evidence" value="ECO:0007669"/>
    <property type="project" value="TreeGrafter"/>
</dbReference>
<feature type="region of interest" description="Disordered" evidence="6">
    <location>
        <begin position="491"/>
        <end position="521"/>
    </location>
</feature>
<evidence type="ECO:0000313" key="10">
    <source>
        <dbReference type="Proteomes" id="UP000757232"/>
    </source>
</evidence>
<evidence type="ECO:0000256" key="6">
    <source>
        <dbReference type="SAM" id="MobiDB-lite"/>
    </source>
</evidence>
<dbReference type="EMBL" id="LNZH02000175">
    <property type="protein sequence ID" value="OCB88614.1"/>
    <property type="molecule type" value="Genomic_DNA"/>
</dbReference>
<feature type="compositionally biased region" description="Basic and acidic residues" evidence="6">
    <location>
        <begin position="509"/>
        <end position="521"/>
    </location>
</feature>
<dbReference type="Gene3D" id="3.60.15.10">
    <property type="entry name" value="Ribonuclease Z/Hydroxyacylglutathione hydrolase-like"/>
    <property type="match status" value="1"/>
</dbReference>
<dbReference type="InterPro" id="IPR011084">
    <property type="entry name" value="DRMBL"/>
</dbReference>
<name>A0A9Q5HZ22_SANBA</name>
<dbReference type="GO" id="GO:0035312">
    <property type="term" value="F:5'-3' DNA exonuclease activity"/>
    <property type="evidence" value="ECO:0007669"/>
    <property type="project" value="TreeGrafter"/>
</dbReference>
<evidence type="ECO:0000256" key="1">
    <source>
        <dbReference type="ARBA" id="ARBA00004123"/>
    </source>
</evidence>
<dbReference type="Pfam" id="PF07522">
    <property type="entry name" value="DRMBL"/>
    <property type="match status" value="1"/>
</dbReference>
<dbReference type="SUPFAM" id="SSF56281">
    <property type="entry name" value="Metallo-hydrolase/oxidoreductase"/>
    <property type="match status" value="1"/>
</dbReference>
<feature type="compositionally biased region" description="Low complexity" evidence="6">
    <location>
        <begin position="19"/>
        <end position="29"/>
    </location>
</feature>
<dbReference type="AlphaFoldDB" id="A0A9Q5HZ22"/>
<dbReference type="FunFam" id="3.40.50.12650:FF:000007">
    <property type="entry name" value="DNA cross-link repair 1A protein, variant"/>
    <property type="match status" value="1"/>
</dbReference>
<protein>
    <submittedName>
        <fullName evidence="9">DRMBL-domain-containing protein</fullName>
    </submittedName>
</protein>
<dbReference type="CDD" id="cd16273">
    <property type="entry name" value="SNM1A-1C-like_MBL-fold"/>
    <property type="match status" value="1"/>
</dbReference>
<evidence type="ECO:0000256" key="3">
    <source>
        <dbReference type="ARBA" id="ARBA00022763"/>
    </source>
</evidence>
<dbReference type="Proteomes" id="UP000757232">
    <property type="component" value="Unassembled WGS sequence"/>
</dbReference>
<keyword evidence="4" id="KW-0234">DNA repair</keyword>
<evidence type="ECO:0000256" key="5">
    <source>
        <dbReference type="ARBA" id="ARBA00023242"/>
    </source>
</evidence>
<evidence type="ECO:0000256" key="2">
    <source>
        <dbReference type="ARBA" id="ARBA00010304"/>
    </source>
</evidence>
<dbReference type="OrthoDB" id="262529at2759"/>
<accession>A0A9Q5HZ22</accession>
<evidence type="ECO:0000256" key="4">
    <source>
        <dbReference type="ARBA" id="ARBA00023204"/>
    </source>
</evidence>
<dbReference type="GO" id="GO:0003684">
    <property type="term" value="F:damaged DNA binding"/>
    <property type="evidence" value="ECO:0007669"/>
    <property type="project" value="TreeGrafter"/>
</dbReference>
<feature type="domain" description="Metallo-beta-lactamase" evidence="8">
    <location>
        <begin position="317"/>
        <end position="465"/>
    </location>
</feature>
<dbReference type="PANTHER" id="PTHR23240">
    <property type="entry name" value="DNA CROSS-LINK REPAIR PROTEIN PSO2/SNM1-RELATED"/>
    <property type="match status" value="1"/>
</dbReference>
<gene>
    <name evidence="9" type="ORF">A7U60_g4212</name>
</gene>
<dbReference type="PANTHER" id="PTHR23240:SF6">
    <property type="entry name" value="DNA CROSS-LINK REPAIR 1A PROTEIN"/>
    <property type="match status" value="1"/>
</dbReference>
<dbReference type="GO" id="GO:0005634">
    <property type="term" value="C:nucleus"/>
    <property type="evidence" value="ECO:0007669"/>
    <property type="project" value="UniProtKB-SubCell"/>
</dbReference>